<feature type="non-terminal residue" evidence="1">
    <location>
        <position position="1"/>
    </location>
</feature>
<evidence type="ECO:0000313" key="2">
    <source>
        <dbReference type="Proteomes" id="UP000789920"/>
    </source>
</evidence>
<name>A0ACA9SEF0_9GLOM</name>
<evidence type="ECO:0000313" key="1">
    <source>
        <dbReference type="EMBL" id="CAG8835902.1"/>
    </source>
</evidence>
<dbReference type="EMBL" id="CAJVQC010113127">
    <property type="protein sequence ID" value="CAG8835902.1"/>
    <property type="molecule type" value="Genomic_DNA"/>
</dbReference>
<protein>
    <submittedName>
        <fullName evidence="1">15993_t:CDS:1</fullName>
    </submittedName>
</protein>
<dbReference type="Proteomes" id="UP000789920">
    <property type="component" value="Unassembled WGS sequence"/>
</dbReference>
<keyword evidence="2" id="KW-1185">Reference proteome</keyword>
<sequence length="183" mass="20588">KKGISKKKTMEKTRIVFLTILIMENLLLAVGLTIYLYRNCQKCQKVKEIDRGEALELLTTITDKSVSLIFLDPQYEKVGDVSRYEAKTILVLVVISEIKESLLFYSKRTPPIAESSPTGLFRTSGKKEVSLVEATTQEGDLIVDPCAGSFIVLKACRETNRNFLGVDLTFNSFQFLKAKPPFL</sequence>
<reference evidence="1" key="1">
    <citation type="submission" date="2021-06" db="EMBL/GenBank/DDBJ databases">
        <authorList>
            <person name="Kallberg Y."/>
            <person name="Tangrot J."/>
            <person name="Rosling A."/>
        </authorList>
    </citation>
    <scope>NUCLEOTIDE SEQUENCE</scope>
    <source>
        <strain evidence="1">MA461A</strain>
    </source>
</reference>
<comment type="caution">
    <text evidence="1">The sequence shown here is derived from an EMBL/GenBank/DDBJ whole genome shotgun (WGS) entry which is preliminary data.</text>
</comment>
<organism evidence="1 2">
    <name type="scientific">Racocetra persica</name>
    <dbReference type="NCBI Taxonomy" id="160502"/>
    <lineage>
        <taxon>Eukaryota</taxon>
        <taxon>Fungi</taxon>
        <taxon>Fungi incertae sedis</taxon>
        <taxon>Mucoromycota</taxon>
        <taxon>Glomeromycotina</taxon>
        <taxon>Glomeromycetes</taxon>
        <taxon>Diversisporales</taxon>
        <taxon>Gigasporaceae</taxon>
        <taxon>Racocetra</taxon>
    </lineage>
</organism>
<proteinExistence type="predicted"/>
<feature type="non-terminal residue" evidence="1">
    <location>
        <position position="183"/>
    </location>
</feature>
<accession>A0ACA9SEF0</accession>
<gene>
    <name evidence="1" type="ORF">RPERSI_LOCUS29729</name>
</gene>